<sequence>MVRLVVKDFGPFGEAEVELKPLTVFIGRNSVGKSMLAYLIWALTLAIPRPTRLEKAIVDAGGNKALEAVIEKAKRGDDFKEELMELMNIAIYVLPKALAPSVEEALKKVFTFDLDELVREGANHATITLKGERTSIETTINGKNVDVSIKGPSIDEFISEIKTSQREVTISYDKSRFTISVPLTRTSRFSIIELLYTFVSVYIMLTLGGPFKHLIPLPLPVGLFPFLELFSALLPDSRAGISRTLLRPYIPIAITYPDKQYVELYYALAEWVAKESIDLAAVKPLLLEMGCSVEPVIEEGVYTIHIKTWSGKRLRLPQAPSGIREVLTVAIALSSRGPPHVVIIEEPEAHLHPRAQGALARLIAKAVNRGKHVVLTTHSDYMLYRLNDLIALSRSPERARALGFAEDEVLRPESVAAYLVKAEGDRAVVEKLDVGPEGFSEDEFASVAVELAEERARILSS</sequence>
<dbReference type="STRING" id="410359.Pcal_0640"/>
<organism evidence="2 3">
    <name type="scientific">Pyrobaculum calidifontis (strain DSM 21063 / JCM 11548 / VA1)</name>
    <dbReference type="NCBI Taxonomy" id="410359"/>
    <lineage>
        <taxon>Archaea</taxon>
        <taxon>Thermoproteota</taxon>
        <taxon>Thermoprotei</taxon>
        <taxon>Thermoproteales</taxon>
        <taxon>Thermoproteaceae</taxon>
        <taxon>Pyrobaculum</taxon>
    </lineage>
</organism>
<dbReference type="GeneID" id="4908578"/>
<dbReference type="Proteomes" id="UP000001431">
    <property type="component" value="Chromosome"/>
</dbReference>
<dbReference type="InterPro" id="IPR027417">
    <property type="entry name" value="P-loop_NTPase"/>
</dbReference>
<proteinExistence type="predicted"/>
<gene>
    <name evidence="2" type="ordered locus">Pcal_0640</name>
</gene>
<dbReference type="PIRSF" id="PIRSF034888">
    <property type="entry name" value="P-loop_UCP034888"/>
    <property type="match status" value="1"/>
</dbReference>
<accession>A3MTU9</accession>
<dbReference type="PANTHER" id="PTHR43581">
    <property type="entry name" value="ATP/GTP PHOSPHATASE"/>
    <property type="match status" value="1"/>
</dbReference>
<dbReference type="InterPro" id="IPR014592">
    <property type="entry name" value="P-loop_UCP034888"/>
</dbReference>
<dbReference type="OrthoDB" id="25344at2157"/>
<evidence type="ECO:0000259" key="1">
    <source>
        <dbReference type="Pfam" id="PF13304"/>
    </source>
</evidence>
<evidence type="ECO:0000313" key="3">
    <source>
        <dbReference type="Proteomes" id="UP000001431"/>
    </source>
</evidence>
<keyword evidence="3" id="KW-1185">Reference proteome</keyword>
<dbReference type="InterPro" id="IPR003959">
    <property type="entry name" value="ATPase_AAA_core"/>
</dbReference>
<dbReference type="AlphaFoldDB" id="A3MTU9"/>
<dbReference type="HOGENOM" id="CLU_040623_0_0_2"/>
<dbReference type="SUPFAM" id="SSF52540">
    <property type="entry name" value="P-loop containing nucleoside triphosphate hydrolases"/>
    <property type="match status" value="1"/>
</dbReference>
<dbReference type="PANTHER" id="PTHR43581:SF2">
    <property type="entry name" value="EXCINUCLEASE ATPASE SUBUNIT"/>
    <property type="match status" value="1"/>
</dbReference>
<dbReference type="InterPro" id="IPR051396">
    <property type="entry name" value="Bact_Antivir_Def_Nuclease"/>
</dbReference>
<dbReference type="eggNOG" id="arCOG03233">
    <property type="taxonomic scope" value="Archaea"/>
</dbReference>
<reference evidence="2" key="1">
    <citation type="submission" date="2007-02" db="EMBL/GenBank/DDBJ databases">
        <title>Complete sequence of Pyrobaculum calidifontis JCM 11548.</title>
        <authorList>
            <consortium name="US DOE Joint Genome Institute"/>
            <person name="Copeland A."/>
            <person name="Lucas S."/>
            <person name="Lapidus A."/>
            <person name="Barry K."/>
            <person name="Glavina del Rio T."/>
            <person name="Dalin E."/>
            <person name="Tice H."/>
            <person name="Pitluck S."/>
            <person name="Chain P."/>
            <person name="Malfatti S."/>
            <person name="Shin M."/>
            <person name="Vergez L."/>
            <person name="Schmutz J."/>
            <person name="Larimer F."/>
            <person name="Land M."/>
            <person name="Hauser L."/>
            <person name="Kyrpides N."/>
            <person name="Mikhailova N."/>
            <person name="Cozen A.E."/>
            <person name="Fitz-Gibbon S.T."/>
            <person name="House C.H."/>
            <person name="Saltikov C."/>
            <person name="Lowe T.M."/>
            <person name="Richardson P."/>
        </authorList>
    </citation>
    <scope>NUCLEOTIDE SEQUENCE [LARGE SCALE GENOMIC DNA]</scope>
    <source>
        <strain evidence="2">JCM 11548</strain>
    </source>
</reference>
<dbReference type="KEGG" id="pcl:Pcal_0640"/>
<dbReference type="GO" id="GO:0005524">
    <property type="term" value="F:ATP binding"/>
    <property type="evidence" value="ECO:0007669"/>
    <property type="project" value="InterPro"/>
</dbReference>
<name>A3MTU9_PYRCJ</name>
<dbReference type="Gene3D" id="3.40.50.300">
    <property type="entry name" value="P-loop containing nucleotide triphosphate hydrolases"/>
    <property type="match status" value="2"/>
</dbReference>
<dbReference type="GO" id="GO:0016887">
    <property type="term" value="F:ATP hydrolysis activity"/>
    <property type="evidence" value="ECO:0007669"/>
    <property type="project" value="InterPro"/>
</dbReference>
<feature type="domain" description="ATPase AAA-type core" evidence="1">
    <location>
        <begin position="310"/>
        <end position="381"/>
    </location>
</feature>
<dbReference type="Pfam" id="PF13304">
    <property type="entry name" value="AAA_21"/>
    <property type="match status" value="1"/>
</dbReference>
<dbReference type="RefSeq" id="WP_011849324.1">
    <property type="nucleotide sequence ID" value="NC_009073.1"/>
</dbReference>
<protein>
    <recommendedName>
        <fullName evidence="1">ATPase AAA-type core domain-containing protein</fullName>
    </recommendedName>
</protein>
<dbReference type="EMBL" id="CP000561">
    <property type="protein sequence ID" value="ABO08066.1"/>
    <property type="molecule type" value="Genomic_DNA"/>
</dbReference>
<evidence type="ECO:0000313" key="2">
    <source>
        <dbReference type="EMBL" id="ABO08066.1"/>
    </source>
</evidence>